<evidence type="ECO:0000256" key="5">
    <source>
        <dbReference type="ARBA" id="ARBA00023069"/>
    </source>
</evidence>
<keyword evidence="6" id="KW-0206">Cytoskeleton</keyword>
<evidence type="ECO:0000256" key="7">
    <source>
        <dbReference type="ARBA" id="ARBA00023273"/>
    </source>
</evidence>
<dbReference type="PANTHER" id="PTHR21625">
    <property type="entry name" value="NYD-SP28 PROTEIN"/>
    <property type="match status" value="1"/>
</dbReference>
<feature type="region of interest" description="Disordered" evidence="13">
    <location>
        <begin position="1"/>
        <end position="59"/>
    </location>
</feature>
<evidence type="ECO:0000256" key="3">
    <source>
        <dbReference type="ARBA" id="ARBA00022846"/>
    </source>
</evidence>
<comment type="function">
    <text evidence="12">Component of the nexin-dynein regulatory complex (N-DRC), a key regulator of ciliary/flagellar motility which maintains the alignment and integrity of the distal axoneme and regulates microtubule sliding in motile axonemes. Plays a critical role in the assembly of N-DRC and also stabilizes the assembly of multiple inner dynein arms and radial spokes. Coassembles with DRC1 to form a central scaffold needed for assembly of the N-DRC and its attachment to the outer doublet microtubules.</text>
</comment>
<evidence type="ECO:0000259" key="14">
    <source>
        <dbReference type="Pfam" id="PF14772"/>
    </source>
</evidence>
<dbReference type="EMBL" id="WJBH02000001">
    <property type="protein sequence ID" value="KAI9565782.1"/>
    <property type="molecule type" value="Genomic_DNA"/>
</dbReference>
<dbReference type="PANTHER" id="PTHR21625:SF0">
    <property type="entry name" value="DYNEIN REGULATORY COMPLEX SUBUNIT 2"/>
    <property type="match status" value="1"/>
</dbReference>
<dbReference type="AlphaFoldDB" id="A0AAD5L4C1"/>
<feature type="compositionally biased region" description="Basic residues" evidence="13">
    <location>
        <begin position="29"/>
        <end position="40"/>
    </location>
</feature>
<dbReference type="GO" id="GO:0060285">
    <property type="term" value="P:cilium-dependent cell motility"/>
    <property type="evidence" value="ECO:0007669"/>
    <property type="project" value="TreeGrafter"/>
</dbReference>
<keyword evidence="5" id="KW-0969">Cilium</keyword>
<dbReference type="GO" id="GO:0003352">
    <property type="term" value="P:regulation of cilium movement"/>
    <property type="evidence" value="ECO:0007669"/>
    <property type="project" value="TreeGrafter"/>
</dbReference>
<dbReference type="Proteomes" id="UP000820818">
    <property type="component" value="Linkage Group LG1"/>
</dbReference>
<accession>A0AAD5L4C1</accession>
<name>A0AAD5L4C1_9CRUS</name>
<keyword evidence="16" id="KW-1185">Reference proteome</keyword>
<evidence type="ECO:0000256" key="8">
    <source>
        <dbReference type="ARBA" id="ARBA00037841"/>
    </source>
</evidence>
<keyword evidence="3" id="KW-0282">Flagellum</keyword>
<dbReference type="Pfam" id="PF14772">
    <property type="entry name" value="NYD-SP28"/>
    <property type="match status" value="1"/>
</dbReference>
<dbReference type="GO" id="GO:0005858">
    <property type="term" value="C:axonemal dynein complex"/>
    <property type="evidence" value="ECO:0007669"/>
    <property type="project" value="InterPro"/>
</dbReference>
<comment type="caution">
    <text evidence="15">The sequence shown here is derived from an EMBL/GenBank/DDBJ whole genome shotgun (WGS) entry which is preliminary data.</text>
</comment>
<reference evidence="15 16" key="1">
    <citation type="submission" date="2022-05" db="EMBL/GenBank/DDBJ databases">
        <title>A multi-omics perspective on studying reproductive biology in Daphnia sinensis.</title>
        <authorList>
            <person name="Jia J."/>
        </authorList>
    </citation>
    <scope>NUCLEOTIDE SEQUENCE [LARGE SCALE GENOMIC DNA]</scope>
    <source>
        <strain evidence="15 16">WSL</strain>
    </source>
</reference>
<evidence type="ECO:0000256" key="2">
    <source>
        <dbReference type="ARBA" id="ARBA00022490"/>
    </source>
</evidence>
<evidence type="ECO:0000313" key="16">
    <source>
        <dbReference type="Proteomes" id="UP000820818"/>
    </source>
</evidence>
<evidence type="ECO:0000256" key="12">
    <source>
        <dbReference type="ARBA" id="ARBA00045865"/>
    </source>
</evidence>
<feature type="compositionally biased region" description="Basic and acidic residues" evidence="13">
    <location>
        <begin position="41"/>
        <end position="59"/>
    </location>
</feature>
<evidence type="ECO:0000256" key="9">
    <source>
        <dbReference type="ARBA" id="ARBA00038424"/>
    </source>
</evidence>
<organism evidence="15 16">
    <name type="scientific">Daphnia sinensis</name>
    <dbReference type="NCBI Taxonomy" id="1820382"/>
    <lineage>
        <taxon>Eukaryota</taxon>
        <taxon>Metazoa</taxon>
        <taxon>Ecdysozoa</taxon>
        <taxon>Arthropoda</taxon>
        <taxon>Crustacea</taxon>
        <taxon>Branchiopoda</taxon>
        <taxon>Diplostraca</taxon>
        <taxon>Cladocera</taxon>
        <taxon>Anomopoda</taxon>
        <taxon>Daphniidae</taxon>
        <taxon>Daphnia</taxon>
        <taxon>Daphnia similis group</taxon>
    </lineage>
</organism>
<dbReference type="InterPro" id="IPR039505">
    <property type="entry name" value="DRC1/2_N"/>
</dbReference>
<sequence length="462" mass="54016">MPPGKKSDKWKAGGGGKKGKGSKGDGSKGKKKGGKKKAKPKLSEDAKNRQQEQRAAVEEERRRMREELINSFLRHKLIREQNLTRLNQSKLIEKWRHVLRDAKSQELTRELELMKLDFDKRYTENITEINRLMESLIQSGLDFVQICDRQKMESDRTYEEHVARLKAFGNVYEQESKSFKATIAKDYQKAMACHQQEKRSLLCTINTLQSHYRDSYTAQKANFQVRKDDIINQGLEDEQTIRQNLERRLEHSWQQLHENCVDSGELDEQRWALYSLLRRRDQIAYEQQHSAENRLEKLSKAVNKIHEKQNCHEHSTQELIERRNELHDRRERWRLRLLKQQHQHAERLKAVAASSSDAAEHLEQLVRQGVLILRSAQRCRLIKPQPSSGSSSNSSVTSPSSEPFQFFWTRFNHSYLETVLLQRHRAAIVRGRTAEAARLKKEVSIPTCWSLNGTTLAIHPEK</sequence>
<proteinExistence type="inferred from homology"/>
<keyword evidence="4" id="KW-0175">Coiled coil</keyword>
<protein>
    <recommendedName>
        <fullName evidence="10">Dynein regulatory complex subunit 2</fullName>
    </recommendedName>
    <alternativeName>
        <fullName evidence="11">Coiled-coil domain-containing protein 65</fullName>
    </alternativeName>
</protein>
<evidence type="ECO:0000256" key="4">
    <source>
        <dbReference type="ARBA" id="ARBA00023054"/>
    </source>
</evidence>
<dbReference type="GO" id="GO:0070286">
    <property type="term" value="P:axonemal dynein complex assembly"/>
    <property type="evidence" value="ECO:0007669"/>
    <property type="project" value="InterPro"/>
</dbReference>
<feature type="compositionally biased region" description="Basic and acidic residues" evidence="13">
    <location>
        <begin position="1"/>
        <end position="11"/>
    </location>
</feature>
<keyword evidence="7" id="KW-0966">Cell projection</keyword>
<dbReference type="InterPro" id="IPR039750">
    <property type="entry name" value="DRC1/DRC2"/>
</dbReference>
<evidence type="ECO:0000313" key="15">
    <source>
        <dbReference type="EMBL" id="KAI9565782.1"/>
    </source>
</evidence>
<evidence type="ECO:0000256" key="6">
    <source>
        <dbReference type="ARBA" id="ARBA00023212"/>
    </source>
</evidence>
<comment type="subcellular location">
    <subcellularLocation>
        <location evidence="1">Cytoplasm</location>
        <location evidence="1">Cytoskeleton</location>
        <location evidence="1">Flagellum axoneme</location>
    </subcellularLocation>
    <subcellularLocation>
        <location evidence="8">Cytoplasm</location>
        <location evidence="8">Cytoskeleton</location>
        <location evidence="8">Flagellum basal body</location>
    </subcellularLocation>
</comment>
<gene>
    <name evidence="15" type="ORF">GHT06_009576</name>
</gene>
<evidence type="ECO:0000256" key="1">
    <source>
        <dbReference type="ARBA" id="ARBA00004611"/>
    </source>
</evidence>
<evidence type="ECO:0000256" key="11">
    <source>
        <dbReference type="ARBA" id="ARBA00041517"/>
    </source>
</evidence>
<evidence type="ECO:0000256" key="10">
    <source>
        <dbReference type="ARBA" id="ARBA00040899"/>
    </source>
</evidence>
<feature type="domain" description="Dynein regulatory complex protein 1/2 N-terminal" evidence="14">
    <location>
        <begin position="53"/>
        <end position="136"/>
    </location>
</feature>
<comment type="similarity">
    <text evidence="9">Belongs to the DRC2 family.</text>
</comment>
<evidence type="ECO:0000256" key="13">
    <source>
        <dbReference type="SAM" id="MobiDB-lite"/>
    </source>
</evidence>
<keyword evidence="2" id="KW-0963">Cytoplasm</keyword>